<evidence type="ECO:0000259" key="1">
    <source>
        <dbReference type="Pfam" id="PF18145"/>
    </source>
</evidence>
<gene>
    <name evidence="2" type="ORF">AWU65_02705</name>
</gene>
<dbReference type="NCBIfam" id="NF033611">
    <property type="entry name" value="SAVED"/>
    <property type="match status" value="1"/>
</dbReference>
<keyword evidence="3" id="KW-1185">Reference proteome</keyword>
<organism evidence="2 3">
    <name type="scientific">Paenibacillus glucanolyticus</name>
    <dbReference type="NCBI Taxonomy" id="59843"/>
    <lineage>
        <taxon>Bacteria</taxon>
        <taxon>Bacillati</taxon>
        <taxon>Bacillota</taxon>
        <taxon>Bacilli</taxon>
        <taxon>Bacillales</taxon>
        <taxon>Paenibacillaceae</taxon>
        <taxon>Paenibacillus</taxon>
    </lineage>
</organism>
<evidence type="ECO:0000313" key="2">
    <source>
        <dbReference type="EMBL" id="KZS44912.1"/>
    </source>
</evidence>
<dbReference type="Proteomes" id="UP000076796">
    <property type="component" value="Unassembled WGS sequence"/>
</dbReference>
<protein>
    <recommendedName>
        <fullName evidence="1">SMODS-associated and fused to various effectors domain-containing protein</fullName>
    </recommendedName>
</protein>
<feature type="domain" description="SMODS-associated and fused to various effectors" evidence="1">
    <location>
        <begin position="308"/>
        <end position="502"/>
    </location>
</feature>
<dbReference type="Pfam" id="PF18145">
    <property type="entry name" value="SAVED"/>
    <property type="match status" value="1"/>
</dbReference>
<dbReference type="EMBL" id="LWMH01000001">
    <property type="protein sequence ID" value="KZS44912.1"/>
    <property type="molecule type" value="Genomic_DNA"/>
</dbReference>
<evidence type="ECO:0000313" key="3">
    <source>
        <dbReference type="Proteomes" id="UP000076796"/>
    </source>
</evidence>
<dbReference type="InterPro" id="IPR040836">
    <property type="entry name" value="SAVED"/>
</dbReference>
<dbReference type="AlphaFoldDB" id="A0A168EXC8"/>
<proteinExistence type="predicted"/>
<name>A0A168EXC8_9BACL</name>
<sequence length="506" mass="57881">MGKAIDAINAGLTYQNLYFWLFASELLHKDSNIKEVSYEDDRVKSLDDVVVEYIEPVTGDYGIDDEITMDFYQVKYHVKNTHQIELLDLIDPSFINASTHSFLHRVRDAIKQGYTNARFHLITPWNIQKGDLLENLLDNHHNKLNLDSFFDGRQRTKIALARKSMMKQLELHYEAELRQILRSIRIHHSKPGISLLIKEQLNPKLMLAGLKPIDSKVLVNPYNDLIVNCASKGSKSFNKVNLLKLCRKERLYSGQPLILKDEIPVGIRSFLPYTETLEEETNHLLCLSDHFDQRLIKTDQSWNGDVAPKLKGFIQDVFSLGNAYLIQFNTHLSITFVSGMILNPKSGVKAFPVQRGDGLMAWIPDVHFEEDQNYTTFIEEFSSDQLDQGDTVVAISVTRNVKPHVEWHIENNKLKVQAFYHFCLPSEGFKAIKDGTHAWLLAEQIIKALDRRNPSQRKGKVHLFIAAPGGFVFFLGQQASNIPEIILYEHNFSGDGSYSPSFILPL</sequence>
<reference evidence="2" key="1">
    <citation type="journal article" date="2016" name="Genome Announc.">
        <title>Draft genomes of two strains of Paenibacillus glucanolyticus with capability to degrade lignocellulose.</title>
        <authorList>
            <person name="Mathews S.L."/>
            <person name="Pawlak J."/>
            <person name="Grunden A.M."/>
        </authorList>
    </citation>
    <scope>NUCLEOTIDE SEQUENCE [LARGE SCALE GENOMIC DNA]</scope>
    <source>
        <strain evidence="2">SLM1</strain>
    </source>
</reference>
<comment type="caution">
    <text evidence="2">The sequence shown here is derived from an EMBL/GenBank/DDBJ whole genome shotgun (WGS) entry which is preliminary data.</text>
</comment>
<accession>A0A168EXC8</accession>
<dbReference type="OrthoDB" id="268467at2"/>
<dbReference type="RefSeq" id="WP_063477417.1">
    <property type="nucleotide sequence ID" value="NZ_LWMH01000001.1"/>
</dbReference>